<keyword evidence="3" id="KW-1185">Reference proteome</keyword>
<proteinExistence type="predicted"/>
<organism evidence="2 3">
    <name type="scientific">Phialemonium thermophilum</name>
    <dbReference type="NCBI Taxonomy" id="223376"/>
    <lineage>
        <taxon>Eukaryota</taxon>
        <taxon>Fungi</taxon>
        <taxon>Dikarya</taxon>
        <taxon>Ascomycota</taxon>
        <taxon>Pezizomycotina</taxon>
        <taxon>Sordariomycetes</taxon>
        <taxon>Sordariomycetidae</taxon>
        <taxon>Cephalothecales</taxon>
        <taxon>Cephalothecaceae</taxon>
        <taxon>Phialemonium</taxon>
    </lineage>
</organism>
<feature type="compositionally biased region" description="Low complexity" evidence="1">
    <location>
        <begin position="36"/>
        <end position="50"/>
    </location>
</feature>
<sequence length="161" mass="16984">MVVADTNQRDAKERVPRTARERRCGSVTKEADEQLTAATAACSSASRPSTGPSPGARARGYVAPSWSCEAACRLDHPGPGGNTYRRSTPARSPADPPPCPASRTAAAAPRRCRAPRRRRARRCPPLGGPGRWCSGCAGSRSGCPRCRLPCCCRAGSRPRAG</sequence>
<dbReference type="EMBL" id="JAZHXJ010002383">
    <property type="protein sequence ID" value="KAL1839109.1"/>
    <property type="molecule type" value="Genomic_DNA"/>
</dbReference>
<feature type="compositionally biased region" description="Basic residues" evidence="1">
    <location>
        <begin position="110"/>
        <end position="122"/>
    </location>
</feature>
<feature type="region of interest" description="Disordered" evidence="1">
    <location>
        <begin position="1"/>
        <end position="60"/>
    </location>
</feature>
<evidence type="ECO:0000313" key="3">
    <source>
        <dbReference type="Proteomes" id="UP001586593"/>
    </source>
</evidence>
<protein>
    <submittedName>
        <fullName evidence="2">Uncharacterized protein</fullName>
    </submittedName>
</protein>
<gene>
    <name evidence="2" type="ORF">VTK73DRAFT_4129</name>
</gene>
<evidence type="ECO:0000313" key="2">
    <source>
        <dbReference type="EMBL" id="KAL1839109.1"/>
    </source>
</evidence>
<evidence type="ECO:0000256" key="1">
    <source>
        <dbReference type="SAM" id="MobiDB-lite"/>
    </source>
</evidence>
<feature type="region of interest" description="Disordered" evidence="1">
    <location>
        <begin position="74"/>
        <end position="128"/>
    </location>
</feature>
<feature type="compositionally biased region" description="Basic and acidic residues" evidence="1">
    <location>
        <begin position="7"/>
        <end position="32"/>
    </location>
</feature>
<reference evidence="2 3" key="1">
    <citation type="journal article" date="2024" name="Commun. Biol.">
        <title>Comparative genomic analysis of thermophilic fungi reveals convergent evolutionary adaptations and gene losses.</title>
        <authorList>
            <person name="Steindorff A.S."/>
            <person name="Aguilar-Pontes M.V."/>
            <person name="Robinson A.J."/>
            <person name="Andreopoulos B."/>
            <person name="LaButti K."/>
            <person name="Kuo A."/>
            <person name="Mondo S."/>
            <person name="Riley R."/>
            <person name="Otillar R."/>
            <person name="Haridas S."/>
            <person name="Lipzen A."/>
            <person name="Grimwood J."/>
            <person name="Schmutz J."/>
            <person name="Clum A."/>
            <person name="Reid I.D."/>
            <person name="Moisan M.C."/>
            <person name="Butler G."/>
            <person name="Nguyen T.T.M."/>
            <person name="Dewar K."/>
            <person name="Conant G."/>
            <person name="Drula E."/>
            <person name="Henrissat B."/>
            <person name="Hansel C."/>
            <person name="Singer S."/>
            <person name="Hutchinson M.I."/>
            <person name="de Vries R.P."/>
            <person name="Natvig D.O."/>
            <person name="Powell A.J."/>
            <person name="Tsang A."/>
            <person name="Grigoriev I.V."/>
        </authorList>
    </citation>
    <scope>NUCLEOTIDE SEQUENCE [LARGE SCALE GENOMIC DNA]</scope>
    <source>
        <strain evidence="2 3">ATCC 24622</strain>
    </source>
</reference>
<name>A0ABR3VB92_9PEZI</name>
<accession>A0ABR3VB92</accession>
<dbReference type="Proteomes" id="UP001586593">
    <property type="component" value="Unassembled WGS sequence"/>
</dbReference>
<comment type="caution">
    <text evidence="2">The sequence shown here is derived from an EMBL/GenBank/DDBJ whole genome shotgun (WGS) entry which is preliminary data.</text>
</comment>